<accession>A0A227PJH0</accession>
<dbReference type="AlphaFoldDB" id="A0A227PJH0"/>
<protein>
    <submittedName>
        <fullName evidence="1">Uncharacterized protein</fullName>
    </submittedName>
</protein>
<evidence type="ECO:0000313" key="2">
    <source>
        <dbReference type="Proteomes" id="UP000214684"/>
    </source>
</evidence>
<organism evidence="1 2">
    <name type="scientific">Flavobacterium araucananum</name>
    <dbReference type="NCBI Taxonomy" id="946678"/>
    <lineage>
        <taxon>Bacteria</taxon>
        <taxon>Pseudomonadati</taxon>
        <taxon>Bacteroidota</taxon>
        <taxon>Flavobacteriia</taxon>
        <taxon>Flavobacteriales</taxon>
        <taxon>Flavobacteriaceae</taxon>
        <taxon>Flavobacterium</taxon>
    </lineage>
</organism>
<evidence type="ECO:0000313" key="1">
    <source>
        <dbReference type="EMBL" id="OXG09544.1"/>
    </source>
</evidence>
<proteinExistence type="predicted"/>
<dbReference type="OrthoDB" id="1436875at2"/>
<keyword evidence="2" id="KW-1185">Reference proteome</keyword>
<name>A0A227PJH0_9FLAO</name>
<comment type="caution">
    <text evidence="1">The sequence shown here is derived from an EMBL/GenBank/DDBJ whole genome shotgun (WGS) entry which is preliminary data.</text>
</comment>
<sequence length="746" mass="84551">MRNFIWSFLAFFCLISVSFSQTKNIEKGSYLSTNKGQKIKLNLLEDNKYELVFYSGNYEIKGDSLLFASNAKAESAFDLAFKNDKKAKKIKVKFSDAVYYYSFYVGTQTGTGDVQYQRLSDIREKVNPEDDKTDVDFEIDRADYLYLVYEEYGGKSTVSKFALPKDVSEVAIKYQPEVLGDLKITGFFNQKTNELMISEQSGKDPLVFRNAKDTQPEKISKVVSLENKTITNFTYPGKEPLVSDDFGTDVAEDSTVVVADSFASKKVDFRLKVENSLKSALAATGATKTKFLVMAVDSKNAAAKADFDAFIKDQETQVGYNMYDVYNPEFDLFNYYLATADDKKWLKTNKITDTPGLIVLNNSGVVLAIAKSNLTEKQYQFSYYDGFYKKLQRTEGLMTFSKTIQNKKATDAALITAFNKVAVLEIPYDYDTDYTTSDENPTEFKFVNSTVDKKEITLTWKKLIEAHQKDTKPNLYLVETILKEIKNQGFSKQFFKEDKVLNDTDFLAIDYLIKHYDAIDAERAAFTAKEGETHIIGTLNTEISAALQQNKYVAENDIAAEKNQDKTISVYRKIIAAGKGNFECYQNYFAYLGEVEDKDGSNTSYLKEFSTYFNANLSTDKGSVIEKLDTMFTALDPGSDYAYNGWNSFKEYHSNLYNSAAWTVVSKPGNTGFLKPAIAWSEYSLIVTKNNPYYLDTLAQLYYKDGQKQKAIETQTLSVKYLTADVAEETATEIRETLSKMQNGTY</sequence>
<reference evidence="1 2" key="1">
    <citation type="submission" date="2016-11" db="EMBL/GenBank/DDBJ databases">
        <title>Whole genomes of Flavobacteriaceae.</title>
        <authorList>
            <person name="Stine C."/>
            <person name="Li C."/>
            <person name="Tadesse D."/>
        </authorList>
    </citation>
    <scope>NUCLEOTIDE SEQUENCE [LARGE SCALE GENOMIC DNA]</scope>
    <source>
        <strain evidence="1 2">DSM 24704</strain>
    </source>
</reference>
<dbReference type="RefSeq" id="WP_089477850.1">
    <property type="nucleotide sequence ID" value="NZ_MUGS01000002.1"/>
</dbReference>
<dbReference type="Proteomes" id="UP000214684">
    <property type="component" value="Unassembled WGS sequence"/>
</dbReference>
<gene>
    <name evidence="1" type="ORF">B0A64_01970</name>
</gene>
<dbReference type="EMBL" id="MUGS01000002">
    <property type="protein sequence ID" value="OXG09544.1"/>
    <property type="molecule type" value="Genomic_DNA"/>
</dbReference>